<evidence type="ECO:0000259" key="2">
    <source>
        <dbReference type="PROSITE" id="PS51737"/>
    </source>
</evidence>
<keyword evidence="4" id="KW-1185">Reference proteome</keyword>
<dbReference type="KEGG" id="vgo:GJW-30_1_01116"/>
<feature type="domain" description="Resolvase/invertase-type recombinase catalytic" evidence="1">
    <location>
        <begin position="9"/>
        <end position="161"/>
    </location>
</feature>
<dbReference type="PROSITE" id="PS51736">
    <property type="entry name" value="RECOMBINASES_3"/>
    <property type="match status" value="1"/>
</dbReference>
<gene>
    <name evidence="3" type="primary">hin_2</name>
    <name evidence="3" type="ORF">GJW-30_1_01116</name>
</gene>
<dbReference type="InterPro" id="IPR006119">
    <property type="entry name" value="Resolv_N"/>
</dbReference>
<dbReference type="PROSITE" id="PS51737">
    <property type="entry name" value="RECOMBINASE_DNA_BIND"/>
    <property type="match status" value="1"/>
</dbReference>
<dbReference type="GO" id="GO:0000150">
    <property type="term" value="F:DNA strand exchange activity"/>
    <property type="evidence" value="ECO:0007669"/>
    <property type="project" value="InterPro"/>
</dbReference>
<reference evidence="3 4" key="1">
    <citation type="submission" date="2015-08" db="EMBL/GenBank/DDBJ databases">
        <title>Investigation of the bacterial diversity of lava forest soil.</title>
        <authorList>
            <person name="Lee J.S."/>
        </authorList>
    </citation>
    <scope>NUCLEOTIDE SEQUENCE [LARGE SCALE GENOMIC DNA]</scope>
    <source>
        <strain evidence="3 4">GJW-30</strain>
    </source>
</reference>
<dbReference type="InterPro" id="IPR038109">
    <property type="entry name" value="DNA_bind_recomb_sf"/>
</dbReference>
<name>A0A0S3PRZ2_9BRAD</name>
<dbReference type="PANTHER" id="PTHR30461">
    <property type="entry name" value="DNA-INVERTASE FROM LAMBDOID PROPHAGE"/>
    <property type="match status" value="1"/>
</dbReference>
<evidence type="ECO:0000313" key="4">
    <source>
        <dbReference type="Proteomes" id="UP000236884"/>
    </source>
</evidence>
<dbReference type="SMART" id="SM00857">
    <property type="entry name" value="Resolvase"/>
    <property type="match status" value="1"/>
</dbReference>
<dbReference type="InterPro" id="IPR036162">
    <property type="entry name" value="Resolvase-like_N_sf"/>
</dbReference>
<dbReference type="PANTHER" id="PTHR30461:SF23">
    <property type="entry name" value="DNA RECOMBINASE-RELATED"/>
    <property type="match status" value="1"/>
</dbReference>
<dbReference type="EMBL" id="AP014946">
    <property type="protein sequence ID" value="BAT58590.1"/>
    <property type="molecule type" value="Genomic_DNA"/>
</dbReference>
<sequence length="515" mass="57277">MKPQPKTLRCAVYTRVSTEYGLEQDFNSLDAQREASEAYIKSQSHEGWRLQPGNYDDGGFSGGTLDRPALQKLLTAIRQRKIDVVVVYKVDRLTRSLADFAKLVELFDAHDVSFVSVTQSFNTTTSMGRLTLNVLLSFAQFEREVTGERIRDKIAASKRKGMRMGGPTPLGYDVVDKKLVPNAEEAERVRDIFRTYVEQKSLIKTLVDLYSRNIVTKRSSRRDGSFRGGIAFNKSGLVHLLQNRVYRGEVVHKGNYFPGEHAAIVDAELFATAQRVMGSNTCQRESARLPHAYLLAGKLYDDAGNRMSPVTARKNGRHYRYYVSVAESQGRKPGTVARASADDLEETVLSSIPLEIRERHGSSATAIRSVVEKILVQASQLQIHFVAARGSKRKPAIIPWSAPTRTRKREVLLPSDAVAAEGRIRSENRARLLAGMATARRWVDELISKKSSTTETIALHEGISERSVRMNINLAFIAPDIVAAIIAGTAPKSLKLEFGANAPPSWIDQLDKMSC</sequence>
<evidence type="ECO:0000313" key="3">
    <source>
        <dbReference type="EMBL" id="BAT58590.1"/>
    </source>
</evidence>
<dbReference type="Pfam" id="PF00239">
    <property type="entry name" value="Resolvase"/>
    <property type="match status" value="1"/>
</dbReference>
<dbReference type="AlphaFoldDB" id="A0A0S3PRZ2"/>
<dbReference type="Proteomes" id="UP000236884">
    <property type="component" value="Chromosome"/>
</dbReference>
<proteinExistence type="predicted"/>
<dbReference type="OrthoDB" id="7475655at2"/>
<organism evidence="3 4">
    <name type="scientific">Variibacter gotjawalensis</name>
    <dbReference type="NCBI Taxonomy" id="1333996"/>
    <lineage>
        <taxon>Bacteria</taxon>
        <taxon>Pseudomonadati</taxon>
        <taxon>Pseudomonadota</taxon>
        <taxon>Alphaproteobacteria</taxon>
        <taxon>Hyphomicrobiales</taxon>
        <taxon>Nitrobacteraceae</taxon>
        <taxon>Variibacter</taxon>
    </lineage>
</organism>
<dbReference type="InterPro" id="IPR050639">
    <property type="entry name" value="SSR_resolvase"/>
</dbReference>
<dbReference type="Gene3D" id="3.90.1750.20">
    <property type="entry name" value="Putative Large Serine Recombinase, Chain B, Domain 2"/>
    <property type="match status" value="1"/>
</dbReference>
<dbReference type="CDD" id="cd03768">
    <property type="entry name" value="SR_ResInv"/>
    <property type="match status" value="1"/>
</dbReference>
<dbReference type="SUPFAM" id="SSF53041">
    <property type="entry name" value="Resolvase-like"/>
    <property type="match status" value="1"/>
</dbReference>
<dbReference type="Pfam" id="PF07508">
    <property type="entry name" value="Recombinase"/>
    <property type="match status" value="1"/>
</dbReference>
<protein>
    <submittedName>
        <fullName evidence="3">DNA-invertase hin</fullName>
    </submittedName>
</protein>
<dbReference type="Gene3D" id="3.40.50.1390">
    <property type="entry name" value="Resolvase, N-terminal catalytic domain"/>
    <property type="match status" value="1"/>
</dbReference>
<feature type="domain" description="Recombinase" evidence="2">
    <location>
        <begin position="169"/>
        <end position="283"/>
    </location>
</feature>
<dbReference type="RefSeq" id="WP_096352749.1">
    <property type="nucleotide sequence ID" value="NZ_AP014946.1"/>
</dbReference>
<dbReference type="InterPro" id="IPR011109">
    <property type="entry name" value="DNA_bind_recombinase_dom"/>
</dbReference>
<evidence type="ECO:0000259" key="1">
    <source>
        <dbReference type="PROSITE" id="PS51736"/>
    </source>
</evidence>
<dbReference type="GO" id="GO:0003677">
    <property type="term" value="F:DNA binding"/>
    <property type="evidence" value="ECO:0007669"/>
    <property type="project" value="InterPro"/>
</dbReference>
<accession>A0A0S3PRZ2</accession>